<comment type="caution">
    <text evidence="2">The sequence shown here is derived from an EMBL/GenBank/DDBJ whole genome shotgun (WGS) entry which is preliminary data.</text>
</comment>
<dbReference type="Proteomes" id="UP000244906">
    <property type="component" value="Unassembled WGS sequence"/>
</dbReference>
<dbReference type="EMBL" id="QDDL01000003">
    <property type="protein sequence ID" value="PVZ69482.1"/>
    <property type="molecule type" value="Genomic_DNA"/>
</dbReference>
<sequence length="158" mass="18147">MTPETSLLQWPETGLFERFLKANGQSESCGRKEKHLVLRLDSERLKGEIVAGFRLCPFANRNPDGSIESSCWLIRNMLVAEAHRGSGYGHLLLQHLIKQQTTLLENQACYAFPWQWLHDFYGQNRFVDCQTVPKPLQQVWKGLQNASKQVDAMMLLTD</sequence>
<dbReference type="CDD" id="cd04301">
    <property type="entry name" value="NAT_SF"/>
    <property type="match status" value="1"/>
</dbReference>
<accession>A0A2V1H0F7</accession>
<dbReference type="Gene3D" id="3.40.630.30">
    <property type="match status" value="1"/>
</dbReference>
<dbReference type="GO" id="GO:0016747">
    <property type="term" value="F:acyltransferase activity, transferring groups other than amino-acyl groups"/>
    <property type="evidence" value="ECO:0007669"/>
    <property type="project" value="InterPro"/>
</dbReference>
<dbReference type="Pfam" id="PF13508">
    <property type="entry name" value="Acetyltransf_7"/>
    <property type="match status" value="1"/>
</dbReference>
<dbReference type="OrthoDB" id="9796171at2"/>
<dbReference type="InterPro" id="IPR016181">
    <property type="entry name" value="Acyl_CoA_acyltransferase"/>
</dbReference>
<name>A0A2V1H0F7_9GAMM</name>
<organism evidence="2 3">
    <name type="scientific">Pelagibaculum spongiae</name>
    <dbReference type="NCBI Taxonomy" id="2080658"/>
    <lineage>
        <taxon>Bacteria</taxon>
        <taxon>Pseudomonadati</taxon>
        <taxon>Pseudomonadota</taxon>
        <taxon>Gammaproteobacteria</taxon>
        <taxon>Oceanospirillales</taxon>
        <taxon>Pelagibaculum</taxon>
    </lineage>
</organism>
<feature type="domain" description="N-acetyltransferase" evidence="1">
    <location>
        <begin position="35"/>
        <end position="121"/>
    </location>
</feature>
<dbReference type="SUPFAM" id="SSF55729">
    <property type="entry name" value="Acyl-CoA N-acyltransferases (Nat)"/>
    <property type="match status" value="1"/>
</dbReference>
<keyword evidence="3" id="KW-1185">Reference proteome</keyword>
<gene>
    <name evidence="2" type="ORF">DC094_09125</name>
</gene>
<proteinExistence type="predicted"/>
<evidence type="ECO:0000259" key="1">
    <source>
        <dbReference type="Pfam" id="PF13508"/>
    </source>
</evidence>
<reference evidence="2 3" key="1">
    <citation type="submission" date="2018-04" db="EMBL/GenBank/DDBJ databases">
        <title>Thalassorhabdus spongiae gen. nov., sp. nov., isolated from a marine sponge in South-West Iceland.</title>
        <authorList>
            <person name="Knobloch S."/>
            <person name="Daussin A."/>
            <person name="Johannsson R."/>
            <person name="Marteinsson V.T."/>
        </authorList>
    </citation>
    <scope>NUCLEOTIDE SEQUENCE [LARGE SCALE GENOMIC DNA]</scope>
    <source>
        <strain evidence="2 3">Hp12</strain>
    </source>
</reference>
<dbReference type="InterPro" id="IPR000182">
    <property type="entry name" value="GNAT_dom"/>
</dbReference>
<evidence type="ECO:0000313" key="2">
    <source>
        <dbReference type="EMBL" id="PVZ69482.1"/>
    </source>
</evidence>
<dbReference type="RefSeq" id="WP_116686818.1">
    <property type="nucleotide sequence ID" value="NZ_CAWNYD010000003.1"/>
</dbReference>
<dbReference type="AlphaFoldDB" id="A0A2V1H0F7"/>
<evidence type="ECO:0000313" key="3">
    <source>
        <dbReference type="Proteomes" id="UP000244906"/>
    </source>
</evidence>
<protein>
    <recommendedName>
        <fullName evidence="1">N-acetyltransferase domain-containing protein</fullName>
    </recommendedName>
</protein>